<proteinExistence type="predicted"/>
<dbReference type="AlphaFoldDB" id="A0A8J8P163"/>
<evidence type="ECO:0000256" key="1">
    <source>
        <dbReference type="SAM" id="Phobius"/>
    </source>
</evidence>
<accession>A0A8J8P163</accession>
<gene>
    <name evidence="2" type="ORF">FGO68_gene11413</name>
</gene>
<keyword evidence="1" id="KW-1133">Transmembrane helix</keyword>
<keyword evidence="1" id="KW-0472">Membrane</keyword>
<name>A0A8J8P163_HALGN</name>
<sequence>MQHFYENRELPMRQKAYTLGVMFESYEIEDKIQEIQRKFLRTFLILFMMPFLIMVCVFLLGEVVYIIWFSRKIFNTINYLYEKIDMLNKQHNAHKKPKIQLDDGIESARKLSTSSRSGSIRMLHAKVETAPVVNVLQDYEGRESCMEVTKLYRAANKLIKTLTLARTSMVQGNENTALLNYNEVAYLFTEKTANATGQTSLNNTELSINLDGTKNISQNSSGSLVSNNLGICYNNIACIYAKKGNVVRMKHFFKESIKIEEQIIFQNKIKQNFTSVEENVKLGFRFFNFGYSLYHITIKLVKKPNSPCKNLVQYIWCFSD</sequence>
<evidence type="ECO:0000313" key="2">
    <source>
        <dbReference type="EMBL" id="TNV85546.1"/>
    </source>
</evidence>
<dbReference type="EMBL" id="RRYP01001743">
    <property type="protein sequence ID" value="TNV85546.1"/>
    <property type="molecule type" value="Genomic_DNA"/>
</dbReference>
<keyword evidence="3" id="KW-1185">Reference proteome</keyword>
<reference evidence="2" key="1">
    <citation type="submission" date="2019-06" db="EMBL/GenBank/DDBJ databases">
        <authorList>
            <person name="Zheng W."/>
        </authorList>
    </citation>
    <scope>NUCLEOTIDE SEQUENCE</scope>
    <source>
        <strain evidence="2">QDHG01</strain>
    </source>
</reference>
<protein>
    <submittedName>
        <fullName evidence="2">Uncharacterized protein</fullName>
    </submittedName>
</protein>
<organism evidence="2 3">
    <name type="scientific">Halteria grandinella</name>
    <dbReference type="NCBI Taxonomy" id="5974"/>
    <lineage>
        <taxon>Eukaryota</taxon>
        <taxon>Sar</taxon>
        <taxon>Alveolata</taxon>
        <taxon>Ciliophora</taxon>
        <taxon>Intramacronucleata</taxon>
        <taxon>Spirotrichea</taxon>
        <taxon>Stichotrichia</taxon>
        <taxon>Sporadotrichida</taxon>
        <taxon>Halteriidae</taxon>
        <taxon>Halteria</taxon>
    </lineage>
</organism>
<evidence type="ECO:0000313" key="3">
    <source>
        <dbReference type="Proteomes" id="UP000785679"/>
    </source>
</evidence>
<dbReference type="Proteomes" id="UP000785679">
    <property type="component" value="Unassembled WGS sequence"/>
</dbReference>
<comment type="caution">
    <text evidence="2">The sequence shown here is derived from an EMBL/GenBank/DDBJ whole genome shotgun (WGS) entry which is preliminary data.</text>
</comment>
<keyword evidence="1" id="KW-0812">Transmembrane</keyword>
<feature type="transmembrane region" description="Helical" evidence="1">
    <location>
        <begin position="43"/>
        <end position="68"/>
    </location>
</feature>